<dbReference type="GO" id="GO:0004497">
    <property type="term" value="F:monooxygenase activity"/>
    <property type="evidence" value="ECO:0007669"/>
    <property type="project" value="UniProtKB-KW"/>
</dbReference>
<reference evidence="5" key="1">
    <citation type="submission" date="2021-01" db="EMBL/GenBank/DDBJ databases">
        <authorList>
            <person name="Corre E."/>
            <person name="Pelletier E."/>
            <person name="Niang G."/>
            <person name="Scheremetjew M."/>
            <person name="Finn R."/>
            <person name="Kale V."/>
            <person name="Holt S."/>
            <person name="Cochrane G."/>
            <person name="Meng A."/>
            <person name="Brown T."/>
            <person name="Cohen L."/>
        </authorList>
    </citation>
    <scope>NUCLEOTIDE SEQUENCE</scope>
    <source>
        <strain evidence="5">CCCM811</strain>
    </source>
</reference>
<dbReference type="GO" id="GO:0020037">
    <property type="term" value="F:heme binding"/>
    <property type="evidence" value="ECO:0007669"/>
    <property type="project" value="InterPro"/>
</dbReference>
<evidence type="ECO:0000313" key="5">
    <source>
        <dbReference type="EMBL" id="CAE0655467.1"/>
    </source>
</evidence>
<dbReference type="AlphaFoldDB" id="A0A6U2WW75"/>
<dbReference type="PANTHER" id="PTHR24305:SF166">
    <property type="entry name" value="CYTOCHROME P450 12A4, MITOCHONDRIAL-RELATED"/>
    <property type="match status" value="1"/>
</dbReference>
<dbReference type="InterPro" id="IPR001128">
    <property type="entry name" value="Cyt_P450"/>
</dbReference>
<dbReference type="PROSITE" id="PS00086">
    <property type="entry name" value="CYTOCHROME_P450"/>
    <property type="match status" value="1"/>
</dbReference>
<keyword evidence="4" id="KW-0560">Oxidoreductase</keyword>
<evidence type="ECO:0000256" key="3">
    <source>
        <dbReference type="PIRSR" id="PIRSR602401-1"/>
    </source>
</evidence>
<dbReference type="PRINTS" id="PR00463">
    <property type="entry name" value="EP450I"/>
</dbReference>
<dbReference type="Gene3D" id="1.10.630.10">
    <property type="entry name" value="Cytochrome P450"/>
    <property type="match status" value="1"/>
</dbReference>
<name>A0A6U2WW75_9EUKA</name>
<keyword evidence="3 4" id="KW-0479">Metal-binding</keyword>
<dbReference type="PRINTS" id="PR00385">
    <property type="entry name" value="P450"/>
</dbReference>
<accession>A0A6U2WW75</accession>
<dbReference type="EMBL" id="HBIV01009990">
    <property type="protein sequence ID" value="CAE0655467.1"/>
    <property type="molecule type" value="Transcribed_RNA"/>
</dbReference>
<dbReference type="InterPro" id="IPR002401">
    <property type="entry name" value="Cyt_P450_E_grp-I"/>
</dbReference>
<dbReference type="GO" id="GO:0005506">
    <property type="term" value="F:iron ion binding"/>
    <property type="evidence" value="ECO:0007669"/>
    <property type="project" value="InterPro"/>
</dbReference>
<dbReference type="Pfam" id="PF00067">
    <property type="entry name" value="p450"/>
    <property type="match status" value="1"/>
</dbReference>
<dbReference type="InterPro" id="IPR050121">
    <property type="entry name" value="Cytochrome_P450_monoxygenase"/>
</dbReference>
<evidence type="ECO:0000256" key="1">
    <source>
        <dbReference type="ARBA" id="ARBA00001971"/>
    </source>
</evidence>
<organism evidence="5">
    <name type="scientific">Lotharella globosa</name>
    <dbReference type="NCBI Taxonomy" id="91324"/>
    <lineage>
        <taxon>Eukaryota</taxon>
        <taxon>Sar</taxon>
        <taxon>Rhizaria</taxon>
        <taxon>Cercozoa</taxon>
        <taxon>Chlorarachniophyceae</taxon>
        <taxon>Lotharella</taxon>
    </lineage>
</organism>
<comment type="cofactor">
    <cofactor evidence="1 3">
        <name>heme</name>
        <dbReference type="ChEBI" id="CHEBI:30413"/>
    </cofactor>
</comment>
<evidence type="ECO:0000256" key="2">
    <source>
        <dbReference type="ARBA" id="ARBA00010617"/>
    </source>
</evidence>
<dbReference type="InterPro" id="IPR017972">
    <property type="entry name" value="Cyt_P450_CS"/>
</dbReference>
<keyword evidence="3 4" id="KW-0349">Heme</keyword>
<dbReference type="PANTHER" id="PTHR24305">
    <property type="entry name" value="CYTOCHROME P450"/>
    <property type="match status" value="1"/>
</dbReference>
<dbReference type="InterPro" id="IPR036396">
    <property type="entry name" value="Cyt_P450_sf"/>
</dbReference>
<sequence>MAFGILLLLFLFAALGVIVWLWDRILENWFSGIRFNGKRLESFQKPSFPFGNMVEMTADPIAFLEAAKSQAKKTGGFATCWVVHKPSLLVIHPKWARHVLGPRVTLKETDRLVKHTLPVLDLFLGEGIFTARSDTWRKQHRIAMRGMGSRHTRSYFPAIRRSSKRFLSDLETKCTEGKTASEFEAEVRPLFRSFSLRTVVKIAFGNGIFTREEEDRVLELFPKILHHLGQPQYLLNAYLYSPLPGPVQLRQWIREAHDLARTILRRYRQKDQVKNAYAAEGSVLKALCAAHDEQGSLSETETVHMLYTFMIGGMDTTSIALSHLAYLLATHPRVQERVTQEVKAAAEHLRTLSSDDDDRDQQMAWEVVHNKLPYLSAVIKETLRLYPSFPYLVERNTLSTVKIGPVEVPKDRALAVCPWITARLPEVWGVDAEVFRPERFLHDDNRNENVVDDAQYSFLTFGAGVRHCIGKHVAVLEMKTMLFDLFQKFRFEAPKGKTALPDRHWYLTVNAMAPKDGTRVRLVRLAAHGDKVAIDQN</sequence>
<dbReference type="SUPFAM" id="SSF48264">
    <property type="entry name" value="Cytochrome P450"/>
    <property type="match status" value="1"/>
</dbReference>
<dbReference type="GO" id="GO:0016705">
    <property type="term" value="F:oxidoreductase activity, acting on paired donors, with incorporation or reduction of molecular oxygen"/>
    <property type="evidence" value="ECO:0007669"/>
    <property type="project" value="InterPro"/>
</dbReference>
<gene>
    <name evidence="5" type="ORF">LGLO00237_LOCUS7532</name>
</gene>
<comment type="similarity">
    <text evidence="2 4">Belongs to the cytochrome P450 family.</text>
</comment>
<proteinExistence type="inferred from homology"/>
<evidence type="ECO:0008006" key="6">
    <source>
        <dbReference type="Google" id="ProtNLM"/>
    </source>
</evidence>
<evidence type="ECO:0000256" key="4">
    <source>
        <dbReference type="RuleBase" id="RU000461"/>
    </source>
</evidence>
<keyword evidence="4" id="KW-0503">Monooxygenase</keyword>
<protein>
    <recommendedName>
        <fullName evidence="6">Cytochrome P450</fullName>
    </recommendedName>
</protein>
<feature type="binding site" description="axial binding residue" evidence="3">
    <location>
        <position position="468"/>
    </location>
    <ligand>
        <name>heme</name>
        <dbReference type="ChEBI" id="CHEBI:30413"/>
    </ligand>
    <ligandPart>
        <name>Fe</name>
        <dbReference type="ChEBI" id="CHEBI:18248"/>
    </ligandPart>
</feature>
<keyword evidence="3 4" id="KW-0408">Iron</keyword>